<reference evidence="2 3" key="1">
    <citation type="journal article" date="2016" name="Nat. Commun.">
        <title>Thousands of microbial genomes shed light on interconnected biogeochemical processes in an aquifer system.</title>
        <authorList>
            <person name="Anantharaman K."/>
            <person name="Brown C.T."/>
            <person name="Hug L.A."/>
            <person name="Sharon I."/>
            <person name="Castelle C.J."/>
            <person name="Probst A.J."/>
            <person name="Thomas B.C."/>
            <person name="Singh A."/>
            <person name="Wilkins M.J."/>
            <person name="Karaoz U."/>
            <person name="Brodie E.L."/>
            <person name="Williams K.H."/>
            <person name="Hubbard S.S."/>
            <person name="Banfield J.F."/>
        </authorList>
    </citation>
    <scope>NUCLEOTIDE SEQUENCE [LARGE SCALE GENOMIC DNA]</scope>
</reference>
<dbReference type="AlphaFoldDB" id="A0A1F7SID5"/>
<dbReference type="InterPro" id="IPR021218">
    <property type="entry name" value="DUF2784"/>
</dbReference>
<evidence type="ECO:0000313" key="2">
    <source>
        <dbReference type="EMBL" id="OGL52947.1"/>
    </source>
</evidence>
<keyword evidence="1" id="KW-0812">Transmembrane</keyword>
<organism evidence="2 3">
    <name type="scientific">Candidatus Schekmanbacteria bacterium RIFCSPLOWO2_12_FULL_38_15</name>
    <dbReference type="NCBI Taxonomy" id="1817883"/>
    <lineage>
        <taxon>Bacteria</taxon>
        <taxon>Candidatus Schekmaniibacteriota</taxon>
    </lineage>
</organism>
<feature type="transmembrane region" description="Helical" evidence="1">
    <location>
        <begin position="6"/>
        <end position="27"/>
    </location>
</feature>
<comment type="caution">
    <text evidence="2">The sequence shown here is derived from an EMBL/GenBank/DDBJ whole genome shotgun (WGS) entry which is preliminary data.</text>
</comment>
<accession>A0A1F7SID5</accession>
<keyword evidence="1" id="KW-0472">Membrane</keyword>
<protein>
    <recommendedName>
        <fullName evidence="4">DUF2784 domain-containing protein</fullName>
    </recommendedName>
</protein>
<dbReference type="EMBL" id="MGDI01000028">
    <property type="protein sequence ID" value="OGL52947.1"/>
    <property type="molecule type" value="Genomic_DNA"/>
</dbReference>
<sequence length="118" mass="14062">MLYKLSADFVIILHFLWILFIIFGALWGRYNRAVRNIHIASLLFSIVSQIFFWICPLTHLEVWLHEQYDPSLAYPSSFITHYLEEMIYVQISSRTILILTFVIVGMSGVIYWKFQVRK</sequence>
<evidence type="ECO:0008006" key="4">
    <source>
        <dbReference type="Google" id="ProtNLM"/>
    </source>
</evidence>
<gene>
    <name evidence="2" type="ORF">A3G31_08495</name>
</gene>
<proteinExistence type="predicted"/>
<keyword evidence="1" id="KW-1133">Transmembrane helix</keyword>
<dbReference type="Pfam" id="PF10861">
    <property type="entry name" value="DUF2784"/>
    <property type="match status" value="1"/>
</dbReference>
<feature type="transmembrane region" description="Helical" evidence="1">
    <location>
        <begin position="39"/>
        <end position="60"/>
    </location>
</feature>
<feature type="transmembrane region" description="Helical" evidence="1">
    <location>
        <begin position="91"/>
        <end position="112"/>
    </location>
</feature>
<evidence type="ECO:0000313" key="3">
    <source>
        <dbReference type="Proteomes" id="UP000178082"/>
    </source>
</evidence>
<evidence type="ECO:0000256" key="1">
    <source>
        <dbReference type="SAM" id="Phobius"/>
    </source>
</evidence>
<dbReference type="STRING" id="1817883.A3G31_08495"/>
<dbReference type="Proteomes" id="UP000178082">
    <property type="component" value="Unassembled WGS sequence"/>
</dbReference>
<name>A0A1F7SID5_9BACT</name>